<gene>
    <name evidence="3" type="ORF">CMV30_09940</name>
</gene>
<name>A0A290Q6G8_9BACT</name>
<keyword evidence="4" id="KW-1185">Reference proteome</keyword>
<feature type="domain" description="Ice-binding protein C-terminal" evidence="2">
    <location>
        <begin position="227"/>
        <end position="251"/>
    </location>
</feature>
<dbReference type="EMBL" id="CP023344">
    <property type="protein sequence ID" value="ATC64249.1"/>
    <property type="molecule type" value="Genomic_DNA"/>
</dbReference>
<dbReference type="Pfam" id="PF07589">
    <property type="entry name" value="PEP-CTERM"/>
    <property type="match status" value="1"/>
</dbReference>
<dbReference type="NCBIfam" id="TIGR02595">
    <property type="entry name" value="PEP_CTERM"/>
    <property type="match status" value="1"/>
</dbReference>
<keyword evidence="1" id="KW-0732">Signal</keyword>
<protein>
    <recommendedName>
        <fullName evidence="2">Ice-binding protein C-terminal domain-containing protein</fullName>
    </recommendedName>
</protein>
<dbReference type="KEGG" id="vbh:CMV30_09940"/>
<evidence type="ECO:0000259" key="2">
    <source>
        <dbReference type="Pfam" id="PF07589"/>
    </source>
</evidence>
<dbReference type="AlphaFoldDB" id="A0A290Q6G8"/>
<organism evidence="3 4">
    <name type="scientific">Nibricoccus aquaticus</name>
    <dbReference type="NCBI Taxonomy" id="2576891"/>
    <lineage>
        <taxon>Bacteria</taxon>
        <taxon>Pseudomonadati</taxon>
        <taxon>Verrucomicrobiota</taxon>
        <taxon>Opitutia</taxon>
        <taxon>Opitutales</taxon>
        <taxon>Opitutaceae</taxon>
        <taxon>Nibricoccus</taxon>
    </lineage>
</organism>
<evidence type="ECO:0000313" key="3">
    <source>
        <dbReference type="EMBL" id="ATC64249.1"/>
    </source>
</evidence>
<sequence>MHKKCIKLQPMTTIRPLHLLSRVAATFALSAVLATAAQAQLTLNSYDRGHYDSSGNHTASNTSYLAGDFGTEIYRSFFVFNLTDLAGSLTSAKLRINNPFGSSPDANESVTIASVGVSIPTLLAGGTGTSIYNALDDSPNFISSTQRNPATTGFLEFTLNNSFLNYAETNFGNLIALSFRVTSIQPNSPDEFFFGNTGNSVASDVQLVLDGSILAIGCPLPEEANVPVPEPSTYGLIGAGVLLAGVALRRRLAARKA</sequence>
<reference evidence="3 4" key="1">
    <citation type="submission" date="2017-09" db="EMBL/GenBank/DDBJ databases">
        <title>Complete genome sequence of Verrucomicrobial strain HZ-65, isolated from freshwater.</title>
        <authorList>
            <person name="Choi A."/>
        </authorList>
    </citation>
    <scope>NUCLEOTIDE SEQUENCE [LARGE SCALE GENOMIC DNA]</scope>
    <source>
        <strain evidence="3 4">HZ-65</strain>
    </source>
</reference>
<dbReference type="Proteomes" id="UP000217265">
    <property type="component" value="Chromosome"/>
</dbReference>
<accession>A0A290Q6G8</accession>
<feature type="signal peptide" evidence="1">
    <location>
        <begin position="1"/>
        <end position="39"/>
    </location>
</feature>
<evidence type="ECO:0000256" key="1">
    <source>
        <dbReference type="SAM" id="SignalP"/>
    </source>
</evidence>
<dbReference type="InterPro" id="IPR013424">
    <property type="entry name" value="Ice-binding_C"/>
</dbReference>
<proteinExistence type="predicted"/>
<evidence type="ECO:0000313" key="4">
    <source>
        <dbReference type="Proteomes" id="UP000217265"/>
    </source>
</evidence>
<feature type="chain" id="PRO_5012651520" description="Ice-binding protein C-terminal domain-containing protein" evidence="1">
    <location>
        <begin position="40"/>
        <end position="257"/>
    </location>
</feature>